<dbReference type="Pfam" id="PF00168">
    <property type="entry name" value="C2"/>
    <property type="match status" value="2"/>
</dbReference>
<dbReference type="InterPro" id="IPR035892">
    <property type="entry name" value="C2_domain_sf"/>
</dbReference>
<feature type="compositionally biased region" description="Acidic residues" evidence="8">
    <location>
        <begin position="731"/>
        <end position="748"/>
    </location>
</feature>
<sequence>MRDTYVLPGRNLVEVYSLQGISFPCLESKDKRMPKERKKDRPLEKFRKSKAYGSRYVSGEKHYGDKKLSRHLDLTTQRFQKKKKKKKTKNVFEFRRLSKRQVQDPCFEISDRDNSRCKGTTQSAQRQRKDSCNMQPPYESKRKSSTLMLPVLLLLAPFLPRVVPQSENRVDGERLGLLLLLLLRVLHLRDGVRMWQLRGQILGGEVSSQQMRPSHTFQRDSLQVLTPRLHLHALQLAVLQDRRIFQQSSSTPKSLQRKIANVTVPHPVQRQIELLHAIEAVVLQQSKVLDVLLRHGKVQILAVPVQRQRRLSVFLPVLAEVEQQILGRRAVLGPAESCALSSPAAKMFAIFEKLKRRRRKSSKRLTVVEGRISKREKTKEARKPCKNSVESTEIKNRVSVYERTREYGGKHFPSESTEIENGIAECGEEAKDTRAYKEKYLTNKNLSIITDDESDSSTGRTFVGAKSREKRLERRSLDEYVVVGVEEKPATLNKENASVDSDSESAKTRTESGGNCCPKCCNNNNTWYGVLKRKVLRANKISPCVITGLVKIPGRAKVCALCVQNKIKAASGRGKQTTFKCKQCDLPLCKTGCFLEYHQKRNVQVHPDSADVGNLNTPLKNTVRTGVLCHLKLGRQWVKKKGNRKMTHFGKLDESHPYYMIAAARMSQKPETKPVTVARFYWKFAAFNFIHKRIQETDGGFFENLGTLLAEKVRAQEQQEGPLPPKKKAEGEEEETEDDLSEEGTIEEPVEALLETDSDRDENEHAAKFLTESVGWNFELRLRTMVTNLTLRAATMNRGRNTFRGVPKAEVERRTNTLLQAMTIEELYAALVFMIQHQIGYDVSKECELETLLDYLQNAFKVDNDVHKRVLDETKNMEPPEMHLNVEVIEAKELASKDANGKSDPFCALYLESAPTRRYNTAVKTSTLSPVWEEHFELPLEDPENDVLCLEVWDFDAAETVPEKMSKVKDVKGVRGLVKLAKEIAVTATTGSHDNEFIGRCRIPLKDIPTTGHTMWYSLEKKNKSKRRGVAKLRLAFSAEHNAQVAAQEYRHLIRVLLLHEIETQKIEKYCWCERWSAPAEVLLLQHSAQRGLLGRNVTLAKWIEYARIHQEHPLNFTVFDKLAIDLLKPMENGLFSPDETKLFWDATKKLLYSCLNSVRKIRRLAAGDKNTMTQLSAILGILSTISSLKVPADCNLFPAKMYSWFPDPDEAPSVLQALEYTVEQGGVEWFEHILNNNFPESESDEDALKHHIKVIQLIRADLQNAIDNYDKLFIKRINLPYARCLYVMYEKRISDMCTIIVEDICGRLKRIEIENADVELNVGTTLFELYLALQRYAVLGQALCAEGQLEEMKVQSYHEWFRGGVAHWLDIAVYKALKRIDRAVEFDTLQAVDNSVQYSSSAVDTLTIFYQIKVFWTQLAWPDIEGSYTFIAKIIDDICKCSIAYADEMAKKAELTTELEQLSESSVYEKKFVVSTAWCFAINNIDYIRTSIGPLANDLGLQNIVDALAERKTQEEAERCQQTLQLIIDNATDTVRNKIIELLQVVANKMAPAMNRYLMEGAELIDTTSNSMERLLQYLDSNLTTLHDYLNKDNFERILLVIWDTISDSLYQLVHSNLERRRPPSFYSNLHRSLHTLIRYFNIGADEAANVRVLEKIEYLLELHGLETAELIHRYHRERIKEQNDLEESEYGQITVKAQFVDNSLNIQILNARKLRPVDSNGDLVGKVSTLKRKLHAKSKQRPKERKTSSCDSYVKVKLLPEEKFADVKLPKTHVQKENLYPLFDEIFNIPLTNEQRNTENAIVVFELKDKDFLRSRFMAEAFLPFSEIAKTGSDQRIESLEQIHLKLSRPTKKSKYGRDPSVGTQEGRQPGDRLISNVTPPHESRDPNQPIANFRCTSVASEETKKELKSAEVKRALPFIEEQYFARGTLAIYDDAAAAAAAAATTTPPPIHQAPCTGIPSNLVFSAITKMKMRMINIR</sequence>
<feature type="compositionally biased region" description="Basic and acidic residues" evidence="8">
    <location>
        <begin position="29"/>
        <end position="46"/>
    </location>
</feature>
<dbReference type="InterPro" id="IPR014772">
    <property type="entry name" value="Munc13_dom-2"/>
</dbReference>
<evidence type="ECO:0000256" key="5">
    <source>
        <dbReference type="ARBA" id="ARBA00022483"/>
    </source>
</evidence>
<proteinExistence type="inferred from homology"/>
<organism evidence="12 13">
    <name type="scientific">Melipona quadrifasciata</name>
    <dbReference type="NCBI Taxonomy" id="166423"/>
    <lineage>
        <taxon>Eukaryota</taxon>
        <taxon>Metazoa</taxon>
        <taxon>Ecdysozoa</taxon>
        <taxon>Arthropoda</taxon>
        <taxon>Hexapoda</taxon>
        <taxon>Insecta</taxon>
        <taxon>Pterygota</taxon>
        <taxon>Neoptera</taxon>
        <taxon>Endopterygota</taxon>
        <taxon>Hymenoptera</taxon>
        <taxon>Apocrita</taxon>
        <taxon>Aculeata</taxon>
        <taxon>Apoidea</taxon>
        <taxon>Anthophila</taxon>
        <taxon>Apidae</taxon>
        <taxon>Melipona</taxon>
    </lineage>
</organism>
<feature type="domain" description="C2" evidence="9">
    <location>
        <begin position="1686"/>
        <end position="1840"/>
    </location>
</feature>
<dbReference type="GO" id="GO:0055037">
    <property type="term" value="C:recycling endosome"/>
    <property type="evidence" value="ECO:0007669"/>
    <property type="project" value="UniProtKB-SubCell"/>
</dbReference>
<comment type="subcellular location">
    <subcellularLocation>
        <location evidence="2">Cytoplasm</location>
    </subcellularLocation>
    <subcellularLocation>
        <location evidence="3">Late endosome</location>
    </subcellularLocation>
    <subcellularLocation>
        <location evidence="1">Recycling endosome</location>
    </subcellularLocation>
</comment>
<dbReference type="Gene3D" id="1.10.357.50">
    <property type="match status" value="1"/>
</dbReference>
<feature type="domain" description="MHD1" evidence="10">
    <location>
        <begin position="1328"/>
        <end position="1450"/>
    </location>
</feature>
<feature type="region of interest" description="Disordered" evidence="8">
    <location>
        <begin position="714"/>
        <end position="748"/>
    </location>
</feature>
<evidence type="ECO:0000256" key="4">
    <source>
        <dbReference type="ARBA" id="ARBA00005823"/>
    </source>
</evidence>
<dbReference type="STRING" id="166423.A0A0N0BKW5"/>
<comment type="similarity">
    <text evidence="4">Belongs to the unc-13 family.</text>
</comment>
<feature type="domain" description="MHD2" evidence="11">
    <location>
        <begin position="1570"/>
        <end position="1676"/>
    </location>
</feature>
<evidence type="ECO:0000259" key="10">
    <source>
        <dbReference type="PROSITE" id="PS51258"/>
    </source>
</evidence>
<dbReference type="GO" id="GO:0099503">
    <property type="term" value="C:secretory vesicle"/>
    <property type="evidence" value="ECO:0007669"/>
    <property type="project" value="TreeGrafter"/>
</dbReference>
<evidence type="ECO:0000313" key="12">
    <source>
        <dbReference type="EMBL" id="KOX81014.1"/>
    </source>
</evidence>
<feature type="domain" description="C2" evidence="9">
    <location>
        <begin position="865"/>
        <end position="1017"/>
    </location>
</feature>
<dbReference type="Gene3D" id="2.60.40.150">
    <property type="entry name" value="C2 domain"/>
    <property type="match status" value="2"/>
</dbReference>
<gene>
    <name evidence="12" type="ORF">WN51_05701</name>
</gene>
<keyword evidence="7" id="KW-0967">Endosome</keyword>
<keyword evidence="13" id="KW-1185">Reference proteome</keyword>
<dbReference type="EMBL" id="KQ435693">
    <property type="protein sequence ID" value="KOX81014.1"/>
    <property type="molecule type" value="Genomic_DNA"/>
</dbReference>
<evidence type="ECO:0000256" key="7">
    <source>
        <dbReference type="ARBA" id="ARBA00022753"/>
    </source>
</evidence>
<keyword evidence="5" id="KW-0268">Exocytosis</keyword>
<dbReference type="Proteomes" id="UP000053105">
    <property type="component" value="Unassembled WGS sequence"/>
</dbReference>
<dbReference type="PROSITE" id="PS51259">
    <property type="entry name" value="MHD2"/>
    <property type="match status" value="1"/>
</dbReference>
<dbReference type="PROSITE" id="PS50004">
    <property type="entry name" value="C2"/>
    <property type="match status" value="2"/>
</dbReference>
<evidence type="ECO:0000256" key="6">
    <source>
        <dbReference type="ARBA" id="ARBA00022490"/>
    </source>
</evidence>
<dbReference type="InterPro" id="IPR000008">
    <property type="entry name" value="C2_dom"/>
</dbReference>
<dbReference type="InterPro" id="IPR010439">
    <property type="entry name" value="MUN_dom"/>
</dbReference>
<dbReference type="InterPro" id="IPR052095">
    <property type="entry name" value="UNC-13_domain"/>
</dbReference>
<keyword evidence="6" id="KW-0963">Cytoplasm</keyword>
<dbReference type="PROSITE" id="PS51258">
    <property type="entry name" value="MHD1"/>
    <property type="match status" value="1"/>
</dbReference>
<accession>A0A0N0BKW5</accession>
<dbReference type="Pfam" id="PF13842">
    <property type="entry name" value="zf-Tnp_2"/>
    <property type="match status" value="1"/>
</dbReference>
<dbReference type="InterPro" id="IPR014770">
    <property type="entry name" value="Munc13_1"/>
</dbReference>
<evidence type="ECO:0000256" key="8">
    <source>
        <dbReference type="SAM" id="MobiDB-lite"/>
    </source>
</evidence>
<evidence type="ECO:0000259" key="9">
    <source>
        <dbReference type="PROSITE" id="PS50004"/>
    </source>
</evidence>
<feature type="region of interest" description="Disordered" evidence="8">
    <location>
        <begin position="29"/>
        <end position="50"/>
    </location>
</feature>
<dbReference type="SUPFAM" id="SSF49562">
    <property type="entry name" value="C2 domain (Calcium/lipid-binding domain, CaLB)"/>
    <property type="match status" value="2"/>
</dbReference>
<evidence type="ECO:0000313" key="13">
    <source>
        <dbReference type="Proteomes" id="UP000053105"/>
    </source>
</evidence>
<dbReference type="OrthoDB" id="67700at2759"/>
<feature type="region of interest" description="Disordered" evidence="8">
    <location>
        <begin position="1851"/>
        <end position="1893"/>
    </location>
</feature>
<evidence type="ECO:0000259" key="11">
    <source>
        <dbReference type="PROSITE" id="PS51259"/>
    </source>
</evidence>
<evidence type="ECO:0000256" key="2">
    <source>
        <dbReference type="ARBA" id="ARBA00004496"/>
    </source>
</evidence>
<name>A0A0N0BKW5_9HYME</name>
<dbReference type="GO" id="GO:0005770">
    <property type="term" value="C:late endosome"/>
    <property type="evidence" value="ECO:0007669"/>
    <property type="project" value="UniProtKB-SubCell"/>
</dbReference>
<feature type="region of interest" description="Disordered" evidence="8">
    <location>
        <begin position="113"/>
        <end position="143"/>
    </location>
</feature>
<dbReference type="InterPro" id="IPR032718">
    <property type="entry name" value="PGBD4_Znf_C"/>
</dbReference>
<dbReference type="PANTHER" id="PTHR45999:SF2">
    <property type="entry name" value="PROTEIN UNC-13 HOMOLOG 4B"/>
    <property type="match status" value="1"/>
</dbReference>
<dbReference type="PANTHER" id="PTHR45999">
    <property type="entry name" value="UNC-13-4A, ISOFORM B"/>
    <property type="match status" value="1"/>
</dbReference>
<dbReference type="SMART" id="SM00239">
    <property type="entry name" value="C2"/>
    <property type="match status" value="2"/>
</dbReference>
<reference evidence="12 13" key="1">
    <citation type="submission" date="2015-07" db="EMBL/GenBank/DDBJ databases">
        <title>The genome of Melipona quadrifasciata.</title>
        <authorList>
            <person name="Pan H."/>
            <person name="Kapheim K."/>
        </authorList>
    </citation>
    <scope>NUCLEOTIDE SEQUENCE [LARGE SCALE GENOMIC DNA]</scope>
    <source>
        <strain evidence="12">0111107301</strain>
        <tissue evidence="12">Whole body</tissue>
    </source>
</reference>
<protein>
    <submittedName>
        <fullName evidence="12">Protein unc-13 like protein D</fullName>
    </submittedName>
</protein>
<dbReference type="Pfam" id="PF06292">
    <property type="entry name" value="MUN"/>
    <property type="match status" value="1"/>
</dbReference>
<evidence type="ECO:0000256" key="1">
    <source>
        <dbReference type="ARBA" id="ARBA00004172"/>
    </source>
</evidence>
<evidence type="ECO:0000256" key="3">
    <source>
        <dbReference type="ARBA" id="ARBA00004603"/>
    </source>
</evidence>
<dbReference type="GO" id="GO:0006887">
    <property type="term" value="P:exocytosis"/>
    <property type="evidence" value="ECO:0007669"/>
    <property type="project" value="UniProtKB-KW"/>
</dbReference>